<dbReference type="InterPro" id="IPR011335">
    <property type="entry name" value="Restrct_endonuc-II-like"/>
</dbReference>
<gene>
    <name evidence="1" type="ORF">GCM10017591_12980</name>
</gene>
<dbReference type="SUPFAM" id="SSF52980">
    <property type="entry name" value="Restriction endonuclease-like"/>
    <property type="match status" value="1"/>
</dbReference>
<evidence type="ECO:0000313" key="2">
    <source>
        <dbReference type="Proteomes" id="UP001142291"/>
    </source>
</evidence>
<dbReference type="RefSeq" id="WP_239531782.1">
    <property type="nucleotide sequence ID" value="NZ_BAAAUR010000005.1"/>
</dbReference>
<proteinExistence type="predicted"/>
<sequence length="246" mass="26580">MTEHEFFSHGAAAVLWGMPLPLHVVDSGGLDVCVFAPRRGPAGVGVTGHTVRPALAEVMPHPRTGVAVTTPATTVAMLASVLRHPYDLVAVADAAAREPLHATDPPALATVDLLVEALDAGRRIGRDRLRLAIPRVSTRSRSRAETWLRLTIIDAGLPMPEVNVDVVEGGRWLAQVDLAFPRARVALEYEGEHHLTDPAQWALDIARMDRLVDAGWRVIRVTKADVFRDPRALIARVGRALGAAAR</sequence>
<protein>
    <recommendedName>
        <fullName evidence="3">DUF559 domain-containing protein</fullName>
    </recommendedName>
</protein>
<comment type="caution">
    <text evidence="1">The sequence shown here is derived from an EMBL/GenBank/DDBJ whole genome shotgun (WGS) entry which is preliminary data.</text>
</comment>
<organism evidence="1 2">
    <name type="scientific">Microbacterium dextranolyticum</name>
    <dbReference type="NCBI Taxonomy" id="36806"/>
    <lineage>
        <taxon>Bacteria</taxon>
        <taxon>Bacillati</taxon>
        <taxon>Actinomycetota</taxon>
        <taxon>Actinomycetes</taxon>
        <taxon>Micrococcales</taxon>
        <taxon>Microbacteriaceae</taxon>
        <taxon>Microbacterium</taxon>
    </lineage>
</organism>
<dbReference type="Gene3D" id="3.40.960.10">
    <property type="entry name" value="VSR Endonuclease"/>
    <property type="match status" value="1"/>
</dbReference>
<accession>A0A9W6M5W7</accession>
<dbReference type="EMBL" id="BSER01000008">
    <property type="protein sequence ID" value="GLJ95236.1"/>
    <property type="molecule type" value="Genomic_DNA"/>
</dbReference>
<evidence type="ECO:0000313" key="1">
    <source>
        <dbReference type="EMBL" id="GLJ95236.1"/>
    </source>
</evidence>
<evidence type="ECO:0008006" key="3">
    <source>
        <dbReference type="Google" id="ProtNLM"/>
    </source>
</evidence>
<keyword evidence="2" id="KW-1185">Reference proteome</keyword>
<dbReference type="AlphaFoldDB" id="A0A9W6M5W7"/>
<reference evidence="1" key="1">
    <citation type="journal article" date="2014" name="Int. J. Syst. Evol. Microbiol.">
        <title>Complete genome sequence of Corynebacterium casei LMG S-19264T (=DSM 44701T), isolated from a smear-ripened cheese.</title>
        <authorList>
            <consortium name="US DOE Joint Genome Institute (JGI-PGF)"/>
            <person name="Walter F."/>
            <person name="Albersmeier A."/>
            <person name="Kalinowski J."/>
            <person name="Ruckert C."/>
        </authorList>
    </citation>
    <scope>NUCLEOTIDE SEQUENCE</scope>
    <source>
        <strain evidence="1">VKM Ac-1940</strain>
    </source>
</reference>
<name>A0A9W6M5W7_9MICO</name>
<reference evidence="1" key="2">
    <citation type="submission" date="2023-01" db="EMBL/GenBank/DDBJ databases">
        <authorList>
            <person name="Sun Q."/>
            <person name="Evtushenko L."/>
        </authorList>
    </citation>
    <scope>NUCLEOTIDE SEQUENCE</scope>
    <source>
        <strain evidence="1">VKM Ac-1940</strain>
    </source>
</reference>
<dbReference type="Proteomes" id="UP001142291">
    <property type="component" value="Unassembled WGS sequence"/>
</dbReference>